<evidence type="ECO:0000313" key="5">
    <source>
        <dbReference type="Proteomes" id="UP001185012"/>
    </source>
</evidence>
<dbReference type="RefSeq" id="WP_309862936.1">
    <property type="nucleotide sequence ID" value="NZ_JAVDQG010000002.1"/>
</dbReference>
<evidence type="ECO:0000256" key="1">
    <source>
        <dbReference type="ARBA" id="ARBA00004241"/>
    </source>
</evidence>
<organism evidence="4 5">
    <name type="scientific">Desmospora profundinema</name>
    <dbReference type="NCBI Taxonomy" id="1571184"/>
    <lineage>
        <taxon>Bacteria</taxon>
        <taxon>Bacillati</taxon>
        <taxon>Bacillota</taxon>
        <taxon>Bacilli</taxon>
        <taxon>Bacillales</taxon>
        <taxon>Thermoactinomycetaceae</taxon>
        <taxon>Desmospora</taxon>
    </lineage>
</organism>
<evidence type="ECO:0000256" key="3">
    <source>
        <dbReference type="SAM" id="Phobius"/>
    </source>
</evidence>
<comment type="caution">
    <text evidence="4">The sequence shown here is derived from an EMBL/GenBank/DDBJ whole genome shotgun (WGS) entry which is preliminary data.</text>
</comment>
<evidence type="ECO:0000313" key="4">
    <source>
        <dbReference type="EMBL" id="MDR6224939.1"/>
    </source>
</evidence>
<reference evidence="4 5" key="1">
    <citation type="submission" date="2023-07" db="EMBL/GenBank/DDBJ databases">
        <title>Genomic Encyclopedia of Type Strains, Phase IV (KMG-IV): sequencing the most valuable type-strain genomes for metagenomic binning, comparative biology and taxonomic classification.</title>
        <authorList>
            <person name="Goeker M."/>
        </authorList>
    </citation>
    <scope>NUCLEOTIDE SEQUENCE [LARGE SCALE GENOMIC DNA]</scope>
    <source>
        <strain evidence="4 5">DSM 45903</strain>
    </source>
</reference>
<keyword evidence="3" id="KW-0812">Transmembrane</keyword>
<dbReference type="EMBL" id="JAVDQG010000002">
    <property type="protein sequence ID" value="MDR6224939.1"/>
    <property type="molecule type" value="Genomic_DNA"/>
</dbReference>
<keyword evidence="5" id="KW-1185">Reference proteome</keyword>
<dbReference type="Pfam" id="PF07963">
    <property type="entry name" value="N_methyl"/>
    <property type="match status" value="1"/>
</dbReference>
<proteinExistence type="predicted"/>
<comment type="subcellular location">
    <subcellularLocation>
        <location evidence="1">Cell surface</location>
    </subcellularLocation>
</comment>
<feature type="transmembrane region" description="Helical" evidence="3">
    <location>
        <begin position="7"/>
        <end position="31"/>
    </location>
</feature>
<dbReference type="NCBIfam" id="TIGR02532">
    <property type="entry name" value="IV_pilin_GFxxxE"/>
    <property type="match status" value="1"/>
</dbReference>
<evidence type="ECO:0000256" key="2">
    <source>
        <dbReference type="ARBA" id="ARBA00023287"/>
    </source>
</evidence>
<keyword evidence="3" id="KW-1133">Transmembrane helix</keyword>
<gene>
    <name evidence="4" type="ORF">JOE21_000930</name>
</gene>
<dbReference type="SUPFAM" id="SSF54523">
    <property type="entry name" value="Pili subunits"/>
    <property type="match status" value="1"/>
</dbReference>
<dbReference type="InterPro" id="IPR012902">
    <property type="entry name" value="N_methyl_site"/>
</dbReference>
<keyword evidence="3" id="KW-0472">Membrane</keyword>
<protein>
    <submittedName>
        <fullName evidence="4">Prepilin-type N-terminal cleavage/methylation domain-containing protein</fullName>
    </submittedName>
</protein>
<keyword evidence="2" id="KW-0178">Competence</keyword>
<dbReference type="PROSITE" id="PS00409">
    <property type="entry name" value="PROKAR_NTER_METHYL"/>
    <property type="match status" value="1"/>
</dbReference>
<dbReference type="InterPro" id="IPR045584">
    <property type="entry name" value="Pilin-like"/>
</dbReference>
<accession>A0ABU1ILV4</accession>
<dbReference type="Proteomes" id="UP001185012">
    <property type="component" value="Unassembled WGS sequence"/>
</dbReference>
<sequence>MRGAEKGFTLVEVVTALMVLSVILAVGIPIMTEVREQQHLQAQRMQAVLLLERHMEELQIRPFPLPQEGSTREQVDGTRFDVRWKQKRAGSRLAGTQVEVQWQDRRDQTQQLRLRALQYMP</sequence>
<name>A0ABU1ILV4_9BACL</name>